<dbReference type="EnsemblMetazoa" id="G14879.1">
    <property type="protein sequence ID" value="G14879.1:cds"/>
    <property type="gene ID" value="G14879"/>
</dbReference>
<feature type="domain" description="WDR11 TPR" evidence="4">
    <location>
        <begin position="870"/>
        <end position="1157"/>
    </location>
</feature>
<reference evidence="5" key="1">
    <citation type="submission" date="2022-08" db="UniProtKB">
        <authorList>
            <consortium name="EnsemblMetazoa"/>
        </authorList>
    </citation>
    <scope>IDENTIFICATION</scope>
    <source>
        <strain evidence="5">05x7-T-G4-1.051#20</strain>
    </source>
</reference>
<dbReference type="InterPro" id="IPR039694">
    <property type="entry name" value="WDR11"/>
</dbReference>
<evidence type="ECO:0000313" key="5">
    <source>
        <dbReference type="EnsemblMetazoa" id="G14879.1:cds"/>
    </source>
</evidence>
<dbReference type="SMART" id="SM00320">
    <property type="entry name" value="WD40"/>
    <property type="match status" value="4"/>
</dbReference>
<dbReference type="InterPro" id="IPR057854">
    <property type="entry name" value="TPR_WDR11"/>
</dbReference>
<evidence type="ECO:0008006" key="7">
    <source>
        <dbReference type="Google" id="ProtNLM"/>
    </source>
</evidence>
<dbReference type="InterPro" id="IPR057853">
    <property type="entry name" value="Beta-prop_WDR11_2nd"/>
</dbReference>
<proteinExistence type="predicted"/>
<dbReference type="AlphaFoldDB" id="A0A8W8ILM6"/>
<evidence type="ECO:0000259" key="4">
    <source>
        <dbReference type="Pfam" id="PF23753"/>
    </source>
</evidence>
<dbReference type="Gene3D" id="2.130.10.10">
    <property type="entry name" value="YVTN repeat-like/Quinoprotein amine dehydrogenase"/>
    <property type="match status" value="3"/>
</dbReference>
<dbReference type="InterPro" id="IPR015943">
    <property type="entry name" value="WD40/YVTN_repeat-like_dom_sf"/>
</dbReference>
<evidence type="ECO:0000259" key="2">
    <source>
        <dbReference type="Pfam" id="PF23751"/>
    </source>
</evidence>
<protein>
    <recommendedName>
        <fullName evidence="7">WD repeat-containing protein 11</fullName>
    </recommendedName>
</protein>
<name>A0A8W8ILM6_MAGGI</name>
<dbReference type="Pfam" id="PF23751">
    <property type="entry name" value="Beta-prop_WDR11_1st"/>
    <property type="match status" value="2"/>
</dbReference>
<dbReference type="OrthoDB" id="1291858at2759"/>
<evidence type="ECO:0000259" key="3">
    <source>
        <dbReference type="Pfam" id="PF23752"/>
    </source>
</evidence>
<dbReference type="SUPFAM" id="SSF50978">
    <property type="entry name" value="WD40 repeat-like"/>
    <property type="match status" value="2"/>
</dbReference>
<dbReference type="InterPro" id="IPR001680">
    <property type="entry name" value="WD40_rpt"/>
</dbReference>
<dbReference type="Pfam" id="PF23753">
    <property type="entry name" value="TPR_WDR11"/>
    <property type="match status" value="1"/>
</dbReference>
<dbReference type="PANTHER" id="PTHR14593:SF5">
    <property type="entry name" value="WD REPEAT-CONTAINING PROTEIN 11"/>
    <property type="match status" value="1"/>
</dbReference>
<sequence length="1182" mass="133720">MNLSSKIITTSSHPQNRGACDWGWCGLVGYGSHRYVVVADLASSQVTQVLGIHKENVTCVKWKPEDTHHDVVVNPYTLTLAAGDTSGDVIIWNVTKGELKSTFSGNGRSVRDITWNTNPETSEASILVLYNKSDVIMWDFLTSSQLWRTSFSEPVSNIFIDPFNRDNAIFLCDDSSILMIDDLQPRAAPSQKYRRINFYGATGPSKETVQPGEDSGGLRRNSSSLNKFINMTTSLITGSADSRSSRKSVSEDDKTSQCLQVVYHPGIRHVVFMVYPTQVDIIDVEVCIVVSTIRLDSKSSFFVRVLPCKQKDVLYCLHENGCITIRVRRQDKSHCTYTESQRTQPSTPVSPEYVETPSERSDIAYDLIWQSDAVRLSNQSTVYGFCVHPGSETGAALIFSDGKILLWELVNTRDRGWILEDVLPGLSVKGQKNLLMDGNRFLLTGMIKGFPSYISTIKSNLQKPLTTINGVESKPKEALLALGLDNGAILILDIQTGQIERELSVHSNTVKGIEWLYQDTLFSWTCSKSGGSSSMGRNEVLLTTIQSGVVEVFRHRNKLESIITDIKVSPLRQYAVISFKAQGLEVWCLQTKSLLREMHDKFHHPRALTWAPTFTWKTVVRQRTPNVINKDFSEMSQADIHNLLHDRENRWVAREQCVLADRDGAICRITLEERAISDLTIFPPEVNGMSSVTHIAMKDDIMILGDVTGALYLMNTSKKTMKSAPKPYSGMRTILFHPTSSDHRFAVLYDQGMDVWMLPQNQDQLKLLRSFKHNKSTPKIQSMEWADLNHISMVMDDGSIHIVDITSSKITCSWIQRNLMNTEFCPHTLPAQASTLLKYLLQNASSPDMVYRLSSDKEYLRPCIDDQLQLIDRDTLNRLTHINSSTGQRCLLTARVFGDEFDVNFWTAALYFLSRARDQPDNFKDQLLLSMDDCQSLTSTGSTVETGSDAVHSSDRILLDCLQSQSCFLRQQLHRVEQHNKKRTSTEHRQKCIEHFTMMGREEEATKILLETDFQSGHYREDYLQACLMSCDRTNTTAQSTLKLVATHLIISGKLQEGVEILCLLGKVLDACKYLQTYDQWQQAAWLAKLRLNDKECEEIYLKWIEHLISGKQMLQAIFIMMSLGKFDDVLKTLLYIGYLETGVSFLKACQEHGFQLPKDESEAILEKYGSHIERLGLVVSD</sequence>
<dbReference type="InterPro" id="IPR036322">
    <property type="entry name" value="WD40_repeat_dom_sf"/>
</dbReference>
<dbReference type="Proteomes" id="UP000005408">
    <property type="component" value="Unassembled WGS sequence"/>
</dbReference>
<keyword evidence="6" id="KW-1185">Reference proteome</keyword>
<feature type="region of interest" description="Disordered" evidence="1">
    <location>
        <begin position="203"/>
        <end position="223"/>
    </location>
</feature>
<evidence type="ECO:0000256" key="1">
    <source>
        <dbReference type="SAM" id="MobiDB-lite"/>
    </source>
</evidence>
<dbReference type="GO" id="GO:0005737">
    <property type="term" value="C:cytoplasm"/>
    <property type="evidence" value="ECO:0007669"/>
    <property type="project" value="TreeGrafter"/>
</dbReference>
<dbReference type="InterPro" id="IPR057852">
    <property type="entry name" value="Beta-prop_WDR11_1st"/>
</dbReference>
<dbReference type="PANTHER" id="PTHR14593">
    <property type="entry name" value="WD REPEAT-CONTAINING PROTEIN 11"/>
    <property type="match status" value="1"/>
</dbReference>
<evidence type="ECO:0000313" key="6">
    <source>
        <dbReference type="Proteomes" id="UP000005408"/>
    </source>
</evidence>
<feature type="domain" description="WDR11 first beta-propeller" evidence="2">
    <location>
        <begin position="15"/>
        <end position="166"/>
    </location>
</feature>
<feature type="domain" description="WDR11 second beta-propeller" evidence="3">
    <location>
        <begin position="478"/>
        <end position="759"/>
    </location>
</feature>
<feature type="domain" description="WDR11 first beta-propeller" evidence="2">
    <location>
        <begin position="259"/>
        <end position="333"/>
    </location>
</feature>
<dbReference type="OMA" id="EPLEIWD"/>
<organism evidence="5 6">
    <name type="scientific">Magallana gigas</name>
    <name type="common">Pacific oyster</name>
    <name type="synonym">Crassostrea gigas</name>
    <dbReference type="NCBI Taxonomy" id="29159"/>
    <lineage>
        <taxon>Eukaryota</taxon>
        <taxon>Metazoa</taxon>
        <taxon>Spiralia</taxon>
        <taxon>Lophotrochozoa</taxon>
        <taxon>Mollusca</taxon>
        <taxon>Bivalvia</taxon>
        <taxon>Autobranchia</taxon>
        <taxon>Pteriomorphia</taxon>
        <taxon>Ostreida</taxon>
        <taxon>Ostreoidea</taxon>
        <taxon>Ostreidae</taxon>
        <taxon>Magallana</taxon>
    </lineage>
</organism>
<dbReference type="Pfam" id="PF23752">
    <property type="entry name" value="Beta-prop_WDR11_2nd"/>
    <property type="match status" value="1"/>
</dbReference>
<accession>A0A8W8ILM6</accession>